<dbReference type="AlphaFoldDB" id="T2GA61"/>
<proteinExistence type="predicted"/>
<dbReference type="Pfam" id="PF00300">
    <property type="entry name" value="His_Phos_1"/>
    <property type="match status" value="1"/>
</dbReference>
<evidence type="ECO:0000313" key="3">
    <source>
        <dbReference type="EMBL" id="AGW12802.1"/>
    </source>
</evidence>
<sequence>MPVMFLRHGHVERPGERVYVGQLDLPLSETGRQQARCVAASLAGNTVREIRCSDLSRAREFAAIIAASLECPLVVDPVWREISLGSWEGRAMADVAREHPDAFQARGDDPAGVRPPGGEHFGDVLARVLPAMTALQAQDNGRDIVVVTHAGVIRSLCCHLEHRPWDTLFSLNIPYAGFWKPAHAPQGGCRRDTTA</sequence>
<accession>T2GA61</accession>
<dbReference type="InterPro" id="IPR029033">
    <property type="entry name" value="His_PPase_superfam"/>
</dbReference>
<dbReference type="eggNOG" id="COG0406">
    <property type="taxonomic scope" value="Bacteria"/>
</dbReference>
<dbReference type="Gene3D" id="3.40.50.1240">
    <property type="entry name" value="Phosphoglycerate mutase-like"/>
    <property type="match status" value="1"/>
</dbReference>
<dbReference type="PANTHER" id="PTHR46517">
    <property type="entry name" value="FRUCTOSE-2,6-BISPHOSPHATASE TIGAR"/>
    <property type="match status" value="1"/>
</dbReference>
<dbReference type="GO" id="GO:0045820">
    <property type="term" value="P:negative regulation of glycolytic process"/>
    <property type="evidence" value="ECO:0007669"/>
    <property type="project" value="TreeGrafter"/>
</dbReference>
<feature type="site" description="Transition state stabilizer" evidence="2">
    <location>
        <position position="149"/>
    </location>
</feature>
<dbReference type="STRING" id="1121448.DGI_0912"/>
<organism evidence="3 4">
    <name type="scientific">Megalodesulfovibrio gigas (strain ATCC 19364 / DSM 1382 / NCIMB 9332 / VKM B-1759)</name>
    <name type="common">Desulfovibrio gigas</name>
    <dbReference type="NCBI Taxonomy" id="1121448"/>
    <lineage>
        <taxon>Bacteria</taxon>
        <taxon>Pseudomonadati</taxon>
        <taxon>Thermodesulfobacteriota</taxon>
        <taxon>Desulfovibrionia</taxon>
        <taxon>Desulfovibrionales</taxon>
        <taxon>Desulfovibrionaceae</taxon>
        <taxon>Megalodesulfovibrio</taxon>
    </lineage>
</organism>
<keyword evidence="1" id="KW-0378">Hydrolase</keyword>
<dbReference type="HOGENOM" id="CLU_033323_8_5_7"/>
<dbReference type="EMBL" id="CP006585">
    <property type="protein sequence ID" value="AGW12802.1"/>
    <property type="molecule type" value="Genomic_DNA"/>
</dbReference>
<protein>
    <submittedName>
        <fullName evidence="3">Putative alpha-ribazole phosphatase</fullName>
    </submittedName>
</protein>
<dbReference type="PATRIC" id="fig|1121448.10.peg.911"/>
<dbReference type="InterPro" id="IPR051695">
    <property type="entry name" value="Phosphoglycerate_Mutase"/>
</dbReference>
<keyword evidence="4" id="KW-1185">Reference proteome</keyword>
<dbReference type="RefSeq" id="WP_021759504.1">
    <property type="nucleotide sequence ID" value="NC_022444.1"/>
</dbReference>
<name>T2GA61_MEGG1</name>
<dbReference type="CDD" id="cd07067">
    <property type="entry name" value="HP_PGM_like"/>
    <property type="match status" value="1"/>
</dbReference>
<dbReference type="PIRSF" id="PIRSF000709">
    <property type="entry name" value="6PFK_2-Ptase"/>
    <property type="match status" value="1"/>
</dbReference>
<dbReference type="GO" id="GO:0043456">
    <property type="term" value="P:regulation of pentose-phosphate shunt"/>
    <property type="evidence" value="ECO:0007669"/>
    <property type="project" value="TreeGrafter"/>
</dbReference>
<dbReference type="PANTHER" id="PTHR46517:SF1">
    <property type="entry name" value="FRUCTOSE-2,6-BISPHOSPHATASE TIGAR"/>
    <property type="match status" value="1"/>
</dbReference>
<evidence type="ECO:0000256" key="1">
    <source>
        <dbReference type="ARBA" id="ARBA00022801"/>
    </source>
</evidence>
<dbReference type="SUPFAM" id="SSF53254">
    <property type="entry name" value="Phosphoglycerate mutase-like"/>
    <property type="match status" value="1"/>
</dbReference>
<reference evidence="4" key="2">
    <citation type="submission" date="2013-07" db="EMBL/GenBank/DDBJ databases">
        <authorList>
            <person name="Morais-Silva F.O."/>
            <person name="Rezende A.M."/>
            <person name="Pimentel C."/>
            <person name="Resende D.M."/>
            <person name="Santos C.I."/>
            <person name="Clemente C."/>
            <person name="de Oliveira L.M."/>
            <person name="da Silva S.M."/>
            <person name="Costa D.A."/>
            <person name="Varela-Raposo A."/>
            <person name="Horacio E.C.A."/>
            <person name="Matos M."/>
            <person name="Flores O."/>
            <person name="Ruiz J.C."/>
            <person name="Rodrigues-Pousada C."/>
        </authorList>
    </citation>
    <scope>NUCLEOTIDE SEQUENCE [LARGE SCALE GENOMIC DNA]</scope>
    <source>
        <strain evidence="4">ATCC 19364 / DSM 1382 / NCIMB 9332 / VKM B-1759</strain>
    </source>
</reference>
<dbReference type="GO" id="GO:0004331">
    <property type="term" value="F:fructose-2,6-bisphosphate 2-phosphatase activity"/>
    <property type="evidence" value="ECO:0007669"/>
    <property type="project" value="TreeGrafter"/>
</dbReference>
<evidence type="ECO:0000313" key="4">
    <source>
        <dbReference type="Proteomes" id="UP000016587"/>
    </source>
</evidence>
<dbReference type="Proteomes" id="UP000016587">
    <property type="component" value="Chromosome"/>
</dbReference>
<dbReference type="InterPro" id="IPR013078">
    <property type="entry name" value="His_Pase_superF_clade-1"/>
</dbReference>
<evidence type="ECO:0000256" key="2">
    <source>
        <dbReference type="PIRSR" id="PIRSR613078-3"/>
    </source>
</evidence>
<reference evidence="3 4" key="1">
    <citation type="journal article" date="2013" name="J. Bacteriol.">
        <title>Roles of HynAB and Ech, the only two hydrogenases found in the model sulfate reducer Desulfovibrio gigas.</title>
        <authorList>
            <person name="Morais-Silva F.O."/>
            <person name="Santos C.I."/>
            <person name="Rodrigues R."/>
            <person name="Pereira I.A."/>
            <person name="Rodrigues-Pousada C."/>
        </authorList>
    </citation>
    <scope>NUCLEOTIDE SEQUENCE [LARGE SCALE GENOMIC DNA]</scope>
    <source>
        <strain evidence="4">ATCC 19364 / DSM 1382 / NCIMB 9332 / VKM B-1759</strain>
    </source>
</reference>
<dbReference type="SMART" id="SM00855">
    <property type="entry name" value="PGAM"/>
    <property type="match status" value="1"/>
</dbReference>
<dbReference type="KEGG" id="dgg:DGI_0912"/>
<dbReference type="GO" id="GO:0005829">
    <property type="term" value="C:cytosol"/>
    <property type="evidence" value="ECO:0007669"/>
    <property type="project" value="TreeGrafter"/>
</dbReference>
<dbReference type="OrthoDB" id="9781415at2"/>
<gene>
    <name evidence="3" type="ORF">DGI_0912</name>
</gene>